<organism evidence="2 3">
    <name type="scientific">Homarus americanus</name>
    <name type="common">American lobster</name>
    <dbReference type="NCBI Taxonomy" id="6706"/>
    <lineage>
        <taxon>Eukaryota</taxon>
        <taxon>Metazoa</taxon>
        <taxon>Ecdysozoa</taxon>
        <taxon>Arthropoda</taxon>
        <taxon>Crustacea</taxon>
        <taxon>Multicrustacea</taxon>
        <taxon>Malacostraca</taxon>
        <taxon>Eumalacostraca</taxon>
        <taxon>Eucarida</taxon>
        <taxon>Decapoda</taxon>
        <taxon>Pleocyemata</taxon>
        <taxon>Astacidea</taxon>
        <taxon>Nephropoidea</taxon>
        <taxon>Nephropidae</taxon>
        <taxon>Homarus</taxon>
    </lineage>
</organism>
<keyword evidence="3" id="KW-1185">Reference proteome</keyword>
<accession>A0A8J5JYS9</accession>
<evidence type="ECO:0000313" key="2">
    <source>
        <dbReference type="EMBL" id="KAG7166066.1"/>
    </source>
</evidence>
<proteinExistence type="predicted"/>
<feature type="region of interest" description="Disordered" evidence="1">
    <location>
        <begin position="55"/>
        <end position="99"/>
    </location>
</feature>
<protein>
    <submittedName>
        <fullName evidence="2">Uncharacterized protein</fullName>
    </submittedName>
</protein>
<comment type="caution">
    <text evidence="2">The sequence shown here is derived from an EMBL/GenBank/DDBJ whole genome shotgun (WGS) entry which is preliminary data.</text>
</comment>
<evidence type="ECO:0000256" key="1">
    <source>
        <dbReference type="SAM" id="MobiDB-lite"/>
    </source>
</evidence>
<sequence>MAEDLRMVLESGEHFCPQKGYQGALALLSRRFGGERGYAEERITSLLGGRVMGVRKNSLSRPPKNKSSSRQAVGMAVTTDQRATVKTEDEEYKALPALH</sequence>
<dbReference type="AlphaFoldDB" id="A0A8J5JYS9"/>
<feature type="compositionally biased region" description="Polar residues" evidence="1">
    <location>
        <begin position="57"/>
        <end position="71"/>
    </location>
</feature>
<gene>
    <name evidence="2" type="ORF">Hamer_G027065</name>
</gene>
<reference evidence="2" key="1">
    <citation type="journal article" date="2021" name="Sci. Adv.">
        <title>The American lobster genome reveals insights on longevity, neural, and immune adaptations.</title>
        <authorList>
            <person name="Polinski J.M."/>
            <person name="Zimin A.V."/>
            <person name="Clark K.F."/>
            <person name="Kohn A.B."/>
            <person name="Sadowski N."/>
            <person name="Timp W."/>
            <person name="Ptitsyn A."/>
            <person name="Khanna P."/>
            <person name="Romanova D.Y."/>
            <person name="Williams P."/>
            <person name="Greenwood S.J."/>
            <person name="Moroz L.L."/>
            <person name="Walt D.R."/>
            <person name="Bodnar A.G."/>
        </authorList>
    </citation>
    <scope>NUCLEOTIDE SEQUENCE</scope>
    <source>
        <strain evidence="2">GMGI-L3</strain>
    </source>
</reference>
<dbReference type="EMBL" id="JAHLQT010023007">
    <property type="protein sequence ID" value="KAG7166066.1"/>
    <property type="molecule type" value="Genomic_DNA"/>
</dbReference>
<name>A0A8J5JYS9_HOMAM</name>
<dbReference type="Proteomes" id="UP000747542">
    <property type="component" value="Unassembled WGS sequence"/>
</dbReference>
<evidence type="ECO:0000313" key="3">
    <source>
        <dbReference type="Proteomes" id="UP000747542"/>
    </source>
</evidence>